<feature type="transmembrane region" description="Helical" evidence="1">
    <location>
        <begin position="224"/>
        <end position="246"/>
    </location>
</feature>
<sequence length="426" mass="48200">MGVLFFYLMFTSSLLNAISRFPFYILAPLIACLSLLSTVFAGQTMAMLPVFFVFLASLTAGCGIFVYYGLEEVAYFNEILSFQFSFQKCLASLCVGFFLSFYQLAASPTMYQIFFSLSTRHKLRICLSLYSAFSLFFSSFVFIIVSIFTHFMEKHCKLPYSSASLLEFIKFTVPRSPFLSFFVGVSLVLLLMFTYQWTFIALVSTLWEEFLKNRFKEWSTLQQLCALQATALKVTITLILLSLIIGLSPISYATYLPIAFYIILTLASLTTACFACGYFLPFTNYRGCFIAFALCSALAVSIFSTNLTKNSVPKLQNNCTSFFLLNDGVESTSLHGNGFFETFARFPLEFLPITIILTFISICILISGLSGWQDLFAIDWNLIVWPCCLSNSLSANSYRKRRPFVESDSFRYAQNGDETMNEKGIK</sequence>
<name>A0AAF3F0F4_9BILA</name>
<feature type="transmembrane region" description="Helical" evidence="1">
    <location>
        <begin position="287"/>
        <end position="307"/>
    </location>
</feature>
<dbReference type="Gene3D" id="1.20.1730.10">
    <property type="entry name" value="Sodium/glucose cotransporter"/>
    <property type="match status" value="1"/>
</dbReference>
<keyword evidence="2" id="KW-1185">Reference proteome</keyword>
<proteinExistence type="predicted"/>
<reference evidence="3" key="1">
    <citation type="submission" date="2024-02" db="UniProtKB">
        <authorList>
            <consortium name="WormBaseParasite"/>
        </authorList>
    </citation>
    <scope>IDENTIFICATION</scope>
</reference>
<evidence type="ECO:0000313" key="2">
    <source>
        <dbReference type="Proteomes" id="UP000887575"/>
    </source>
</evidence>
<feature type="transmembrane region" description="Helical" evidence="1">
    <location>
        <begin position="48"/>
        <end position="70"/>
    </location>
</feature>
<feature type="transmembrane region" description="Helical" evidence="1">
    <location>
        <begin position="178"/>
        <end position="203"/>
    </location>
</feature>
<dbReference type="Proteomes" id="UP000887575">
    <property type="component" value="Unassembled WGS sequence"/>
</dbReference>
<keyword evidence="1" id="KW-0472">Membrane</keyword>
<accession>A0AAF3F0F4</accession>
<evidence type="ECO:0000313" key="3">
    <source>
        <dbReference type="WBParaSite" id="MBELARI_LOCUS19978"/>
    </source>
</evidence>
<organism evidence="2 3">
    <name type="scientific">Mesorhabditis belari</name>
    <dbReference type="NCBI Taxonomy" id="2138241"/>
    <lineage>
        <taxon>Eukaryota</taxon>
        <taxon>Metazoa</taxon>
        <taxon>Ecdysozoa</taxon>
        <taxon>Nematoda</taxon>
        <taxon>Chromadorea</taxon>
        <taxon>Rhabditida</taxon>
        <taxon>Rhabditina</taxon>
        <taxon>Rhabditomorpha</taxon>
        <taxon>Rhabditoidea</taxon>
        <taxon>Rhabditidae</taxon>
        <taxon>Mesorhabditinae</taxon>
        <taxon>Mesorhabditis</taxon>
    </lineage>
</organism>
<protein>
    <submittedName>
        <fullName evidence="3">Uncharacterized protein</fullName>
    </submittedName>
</protein>
<dbReference type="AlphaFoldDB" id="A0AAF3F0F4"/>
<evidence type="ECO:0000256" key="1">
    <source>
        <dbReference type="SAM" id="Phobius"/>
    </source>
</evidence>
<feature type="transmembrane region" description="Helical" evidence="1">
    <location>
        <begin position="20"/>
        <end position="41"/>
    </location>
</feature>
<feature type="transmembrane region" description="Helical" evidence="1">
    <location>
        <begin position="258"/>
        <end position="280"/>
    </location>
</feature>
<feature type="transmembrane region" description="Helical" evidence="1">
    <location>
        <begin position="127"/>
        <end position="152"/>
    </location>
</feature>
<feature type="transmembrane region" description="Helical" evidence="1">
    <location>
        <begin position="90"/>
        <end position="115"/>
    </location>
</feature>
<dbReference type="InterPro" id="IPR038377">
    <property type="entry name" value="Na/Glc_symporter_sf"/>
</dbReference>
<feature type="transmembrane region" description="Helical" evidence="1">
    <location>
        <begin position="350"/>
        <end position="372"/>
    </location>
</feature>
<keyword evidence="1" id="KW-0812">Transmembrane</keyword>
<keyword evidence="1" id="KW-1133">Transmembrane helix</keyword>
<dbReference type="WBParaSite" id="MBELARI_LOCUS19978">
    <property type="protein sequence ID" value="MBELARI_LOCUS19978"/>
    <property type="gene ID" value="MBELARI_LOCUS19978"/>
</dbReference>